<feature type="domain" description="Methyltransferase" evidence="3">
    <location>
        <begin position="36"/>
        <end position="123"/>
    </location>
</feature>
<dbReference type="GO" id="GO:0032259">
    <property type="term" value="P:methylation"/>
    <property type="evidence" value="ECO:0007669"/>
    <property type="project" value="UniProtKB-KW"/>
</dbReference>
<organism evidence="4 5">
    <name type="scientific">Lysinibacillus pakistanensis</name>
    <dbReference type="NCBI Taxonomy" id="759811"/>
    <lineage>
        <taxon>Bacteria</taxon>
        <taxon>Bacillati</taxon>
        <taxon>Bacillota</taxon>
        <taxon>Bacilli</taxon>
        <taxon>Bacillales</taxon>
        <taxon>Bacillaceae</taxon>
        <taxon>Lysinibacillus</taxon>
    </lineage>
</organism>
<dbReference type="RefSeq" id="WP_283871991.1">
    <property type="nucleotide sequence ID" value="NZ_CP126101.1"/>
</dbReference>
<dbReference type="Proteomes" id="UP001178322">
    <property type="component" value="Chromosome"/>
</dbReference>
<evidence type="ECO:0000313" key="4">
    <source>
        <dbReference type="EMBL" id="WHY53594.1"/>
    </source>
</evidence>
<sequence length="252" mass="29075">MTTKWNANLYDQKHDFVSKFGESLVDLLRPQKNEMIVDIGCGTGDLAHEIATHGAIVQGIDASQEMIIAAQQKYPNIQFQAVDATTFSIKNQFDAVFSNAALHWMKQADLVIENIYHSLKLGGRFVAEMGGDGNIASIVWALKKSMEEMQLPYKEEYFPWYFPTLEEYQSKLEKAGFTVAMITLYERPTPLQGEDGLRNWLVMFSHNILQHLTEKEKEQIYVKCEQLLKPNYYQNQQWVADYCRLRFVATKN</sequence>
<gene>
    <name evidence="4" type="ORF">QNH24_10280</name>
</gene>
<dbReference type="InterPro" id="IPR041698">
    <property type="entry name" value="Methyltransf_25"/>
</dbReference>
<dbReference type="GO" id="GO:0008168">
    <property type="term" value="F:methyltransferase activity"/>
    <property type="evidence" value="ECO:0007669"/>
    <property type="project" value="UniProtKB-KW"/>
</dbReference>
<reference evidence="4" key="1">
    <citation type="submission" date="2023-05" db="EMBL/GenBank/DDBJ databases">
        <title>Comparative genomics of Bacillaceae isolates and their secondary metabolite potential.</title>
        <authorList>
            <person name="Song L."/>
            <person name="Nielsen L.J."/>
            <person name="Mohite O."/>
            <person name="Xu X."/>
            <person name="Weber T."/>
            <person name="Kovacs A.T."/>
        </authorList>
    </citation>
    <scope>NUCLEOTIDE SEQUENCE</scope>
    <source>
        <strain evidence="4">LY1</strain>
    </source>
</reference>
<dbReference type="AlphaFoldDB" id="A0AAX3X1S9"/>
<keyword evidence="2" id="KW-0808">Transferase</keyword>
<evidence type="ECO:0000256" key="2">
    <source>
        <dbReference type="ARBA" id="ARBA00022679"/>
    </source>
</evidence>
<name>A0AAX3X1S9_9BACI</name>
<accession>A0AAX3X1S9</accession>
<dbReference type="CDD" id="cd02440">
    <property type="entry name" value="AdoMet_MTases"/>
    <property type="match status" value="1"/>
</dbReference>
<protein>
    <submittedName>
        <fullName evidence="4">Methyltransferase domain-containing protein</fullName>
    </submittedName>
</protein>
<proteinExistence type="predicted"/>
<keyword evidence="1 4" id="KW-0489">Methyltransferase</keyword>
<dbReference type="PANTHER" id="PTHR43861:SF1">
    <property type="entry name" value="TRANS-ACONITATE 2-METHYLTRANSFERASE"/>
    <property type="match status" value="1"/>
</dbReference>
<dbReference type="PANTHER" id="PTHR43861">
    <property type="entry name" value="TRANS-ACONITATE 2-METHYLTRANSFERASE-RELATED"/>
    <property type="match status" value="1"/>
</dbReference>
<evidence type="ECO:0000313" key="5">
    <source>
        <dbReference type="Proteomes" id="UP001178322"/>
    </source>
</evidence>
<dbReference type="Gene3D" id="3.40.50.150">
    <property type="entry name" value="Vaccinia Virus protein VP39"/>
    <property type="match status" value="1"/>
</dbReference>
<dbReference type="EMBL" id="CP126101">
    <property type="protein sequence ID" value="WHY53594.1"/>
    <property type="molecule type" value="Genomic_DNA"/>
</dbReference>
<dbReference type="SUPFAM" id="SSF53335">
    <property type="entry name" value="S-adenosyl-L-methionine-dependent methyltransferases"/>
    <property type="match status" value="1"/>
</dbReference>
<evidence type="ECO:0000259" key="3">
    <source>
        <dbReference type="Pfam" id="PF13649"/>
    </source>
</evidence>
<dbReference type="Pfam" id="PF13649">
    <property type="entry name" value="Methyltransf_25"/>
    <property type="match status" value="1"/>
</dbReference>
<dbReference type="InterPro" id="IPR029063">
    <property type="entry name" value="SAM-dependent_MTases_sf"/>
</dbReference>
<evidence type="ECO:0000256" key="1">
    <source>
        <dbReference type="ARBA" id="ARBA00022603"/>
    </source>
</evidence>